<comment type="caution">
    <text evidence="9">The sequence shown here is derived from an EMBL/GenBank/DDBJ whole genome shotgun (WGS) entry which is preliminary data.</text>
</comment>
<dbReference type="InterPro" id="IPR004680">
    <property type="entry name" value="Cit_transptr-like_dom"/>
</dbReference>
<dbReference type="GO" id="GO:0008324">
    <property type="term" value="F:monoatomic cation transmembrane transporter activity"/>
    <property type="evidence" value="ECO:0007669"/>
    <property type="project" value="InterPro"/>
</dbReference>
<feature type="transmembrane region" description="Helical" evidence="7">
    <location>
        <begin position="486"/>
        <end position="515"/>
    </location>
</feature>
<accession>A0A927C535</accession>
<protein>
    <submittedName>
        <fullName evidence="9">SLC13 family permease</fullName>
    </submittedName>
</protein>
<dbReference type="AlphaFoldDB" id="A0A927C535"/>
<organism evidence="9 10">
    <name type="scientific">Spongiibacter pelagi</name>
    <dbReference type="NCBI Taxonomy" id="2760804"/>
    <lineage>
        <taxon>Bacteria</taxon>
        <taxon>Pseudomonadati</taxon>
        <taxon>Pseudomonadota</taxon>
        <taxon>Gammaproteobacteria</taxon>
        <taxon>Cellvibrionales</taxon>
        <taxon>Spongiibacteraceae</taxon>
        <taxon>Spongiibacter</taxon>
    </lineage>
</organism>
<dbReference type="Pfam" id="PF02080">
    <property type="entry name" value="TrkA_C"/>
    <property type="match status" value="2"/>
</dbReference>
<sequence>MLTLDAWITLFVIAGCLLGLMFSRRPPDLILCAGVVVLLLANVLSPQQALAGMSNEGMVTVAVLFIVARALSETGVVSWISSRILGRPSTVRGAQLRLMTPVALFSSVLNNTPVVAMLVPAVRDWAKRNNLPVSQLMIPLSYAAIIGGTCTLVGTSTNLVINGMLVDQQAGAGLAMFDLAWVGVPCVLAVLAFTVLLAPRLLPNKMSKGDRFEDTRQYIVEMLVDANSAVIGQSIESAGLRQLPGMFLVEIVRGDRILTAVRPTEILAAGDRLVFAGDVRSVVDVKNIHGLRLAEDQAFKLGRSNHERCLVEVVISTNFPYLGQNIREMGFRKSYSAAVIAVSRNGQHIKSKIGDIELEPGDTLLLETHEDFLNKQRYSRDFLLVSEIENSRPVRHEHRLRAALIMLGMVFAVAFGFLSMLKAAFLAAGFMVLSGCIRANDARSSVDWQVLIVIATSIALGSALQSSGAADELAHWLVGSAASSPYASLAAIFLVTTLFSAVISNLAAAVIVFPIALAASQQLGVDFTPFAVTLMMAASACFATPIGYQTNLMVYGPGDYRFSDFMKIGLPLTAIVGVLTVLITPLVWPF</sequence>
<evidence type="ECO:0000313" key="10">
    <source>
        <dbReference type="Proteomes" id="UP000610558"/>
    </source>
</evidence>
<keyword evidence="3 7" id="KW-0812">Transmembrane</keyword>
<evidence type="ECO:0000256" key="7">
    <source>
        <dbReference type="SAM" id="Phobius"/>
    </source>
</evidence>
<feature type="domain" description="RCK C-terminal" evidence="8">
    <location>
        <begin position="296"/>
        <end position="382"/>
    </location>
</feature>
<feature type="transmembrane region" description="Helical" evidence="7">
    <location>
        <begin position="527"/>
        <end position="548"/>
    </location>
</feature>
<dbReference type="SUPFAM" id="SSF116726">
    <property type="entry name" value="TrkA C-terminal domain-like"/>
    <property type="match status" value="2"/>
</dbReference>
<evidence type="ECO:0000256" key="5">
    <source>
        <dbReference type="ARBA" id="ARBA00022989"/>
    </source>
</evidence>
<name>A0A927C535_9GAMM</name>
<keyword evidence="2" id="KW-0813">Transport</keyword>
<dbReference type="GO" id="GO:0005886">
    <property type="term" value="C:plasma membrane"/>
    <property type="evidence" value="ECO:0007669"/>
    <property type="project" value="TreeGrafter"/>
</dbReference>
<dbReference type="PROSITE" id="PS01271">
    <property type="entry name" value="NA_SULFATE"/>
    <property type="match status" value="1"/>
</dbReference>
<gene>
    <name evidence="9" type="ORF">IB286_12950</name>
</gene>
<dbReference type="GO" id="GO:0006813">
    <property type="term" value="P:potassium ion transport"/>
    <property type="evidence" value="ECO:0007669"/>
    <property type="project" value="InterPro"/>
</dbReference>
<feature type="transmembrane region" description="Helical" evidence="7">
    <location>
        <begin position="448"/>
        <end position="466"/>
    </location>
</feature>
<evidence type="ECO:0000256" key="6">
    <source>
        <dbReference type="ARBA" id="ARBA00023136"/>
    </source>
</evidence>
<dbReference type="RefSeq" id="WP_190766234.1">
    <property type="nucleotide sequence ID" value="NZ_JACXLD010000008.1"/>
</dbReference>
<evidence type="ECO:0000256" key="3">
    <source>
        <dbReference type="ARBA" id="ARBA00022692"/>
    </source>
</evidence>
<dbReference type="InterPro" id="IPR051679">
    <property type="entry name" value="DASS-Related_Transporters"/>
</dbReference>
<evidence type="ECO:0000256" key="1">
    <source>
        <dbReference type="ARBA" id="ARBA00004141"/>
    </source>
</evidence>
<dbReference type="PANTHER" id="PTHR43652">
    <property type="entry name" value="BASIC AMINO ACID ANTIPORTER YFCC-RELATED"/>
    <property type="match status" value="1"/>
</dbReference>
<evidence type="ECO:0000256" key="4">
    <source>
        <dbReference type="ARBA" id="ARBA00022737"/>
    </source>
</evidence>
<feature type="transmembrane region" description="Helical" evidence="7">
    <location>
        <begin position="102"/>
        <end position="122"/>
    </location>
</feature>
<evidence type="ECO:0000313" key="9">
    <source>
        <dbReference type="EMBL" id="MBD2859911.1"/>
    </source>
</evidence>
<feature type="domain" description="RCK C-terminal" evidence="8">
    <location>
        <begin position="207"/>
        <end position="291"/>
    </location>
</feature>
<dbReference type="Pfam" id="PF03600">
    <property type="entry name" value="CitMHS"/>
    <property type="match status" value="1"/>
</dbReference>
<dbReference type="Gene3D" id="3.30.70.1450">
    <property type="entry name" value="Regulator of K+ conductance, C-terminal domain"/>
    <property type="match status" value="2"/>
</dbReference>
<evidence type="ECO:0000259" key="8">
    <source>
        <dbReference type="PROSITE" id="PS51202"/>
    </source>
</evidence>
<proteinExistence type="predicted"/>
<keyword evidence="10" id="KW-1185">Reference proteome</keyword>
<dbReference type="EMBL" id="JACXLD010000008">
    <property type="protein sequence ID" value="MBD2859911.1"/>
    <property type="molecule type" value="Genomic_DNA"/>
</dbReference>
<evidence type="ECO:0000256" key="2">
    <source>
        <dbReference type="ARBA" id="ARBA00022448"/>
    </source>
</evidence>
<keyword evidence="4" id="KW-0677">Repeat</keyword>
<reference evidence="9" key="1">
    <citation type="submission" date="2020-09" db="EMBL/GenBank/DDBJ databases">
        <authorList>
            <person name="Yoon J.-W."/>
        </authorList>
    </citation>
    <scope>NUCLEOTIDE SEQUENCE</scope>
    <source>
        <strain evidence="9">KMU-158</strain>
    </source>
</reference>
<feature type="transmembrane region" description="Helical" evidence="7">
    <location>
        <begin position="568"/>
        <end position="588"/>
    </location>
</feature>
<feature type="transmembrane region" description="Helical" evidence="7">
    <location>
        <begin position="179"/>
        <end position="198"/>
    </location>
</feature>
<dbReference type="InterPro" id="IPR006037">
    <property type="entry name" value="RCK_C"/>
</dbReference>
<feature type="transmembrane region" description="Helical" evidence="7">
    <location>
        <begin position="29"/>
        <end position="45"/>
    </location>
</feature>
<comment type="subcellular location">
    <subcellularLocation>
        <location evidence="1">Membrane</location>
        <topology evidence="1">Multi-pass membrane protein</topology>
    </subcellularLocation>
</comment>
<dbReference type="PROSITE" id="PS51202">
    <property type="entry name" value="RCK_C"/>
    <property type="match status" value="2"/>
</dbReference>
<feature type="transmembrane region" description="Helical" evidence="7">
    <location>
        <begin position="6"/>
        <end position="22"/>
    </location>
</feature>
<dbReference type="Proteomes" id="UP000610558">
    <property type="component" value="Unassembled WGS sequence"/>
</dbReference>
<keyword evidence="6 7" id="KW-0472">Membrane</keyword>
<dbReference type="InterPro" id="IPR036721">
    <property type="entry name" value="RCK_C_sf"/>
</dbReference>
<dbReference type="InterPro" id="IPR031312">
    <property type="entry name" value="Na/sul_symport_CS"/>
</dbReference>
<dbReference type="PANTHER" id="PTHR43652:SF2">
    <property type="entry name" value="BASIC AMINO ACID ANTIPORTER YFCC-RELATED"/>
    <property type="match status" value="1"/>
</dbReference>
<keyword evidence="5 7" id="KW-1133">Transmembrane helix</keyword>